<keyword evidence="3" id="KW-1185">Reference proteome</keyword>
<dbReference type="SUPFAM" id="SSF56300">
    <property type="entry name" value="Metallo-dependent phosphatases"/>
    <property type="match status" value="1"/>
</dbReference>
<dbReference type="AlphaFoldDB" id="A0A1W6JX53"/>
<dbReference type="Pfam" id="PF00149">
    <property type="entry name" value="Metallophos"/>
    <property type="match status" value="1"/>
</dbReference>
<dbReference type="RefSeq" id="WP_148690633.1">
    <property type="nucleotide sequence ID" value="NZ_CP020477.1"/>
</dbReference>
<dbReference type="InterPro" id="IPR016538">
    <property type="entry name" value="UCP008292"/>
</dbReference>
<dbReference type="PANTHER" id="PTHR31302:SF0">
    <property type="entry name" value="TRANSMEMBRANE PROTEIN WITH METALLOPHOSPHOESTERASE DOMAIN"/>
    <property type="match status" value="1"/>
</dbReference>
<proteinExistence type="predicted"/>
<dbReference type="STRING" id="282676.B6F84_01785"/>
<evidence type="ECO:0000259" key="1">
    <source>
        <dbReference type="Pfam" id="PF00149"/>
    </source>
</evidence>
<accession>A0A1W6JX53</accession>
<dbReference type="PANTHER" id="PTHR31302">
    <property type="entry name" value="TRANSMEMBRANE PROTEIN WITH METALLOPHOSPHOESTERASE DOMAIN-RELATED"/>
    <property type="match status" value="1"/>
</dbReference>
<dbReference type="InterPro" id="IPR029052">
    <property type="entry name" value="Metallo-depent_PP-like"/>
</dbReference>
<dbReference type="KEGG" id="aman:B6F84_01785"/>
<dbReference type="GO" id="GO:0016787">
    <property type="term" value="F:hydrolase activity"/>
    <property type="evidence" value="ECO:0007669"/>
    <property type="project" value="InterPro"/>
</dbReference>
<dbReference type="PIRSF" id="PIRSF008292">
    <property type="entry name" value="UCP008292"/>
    <property type="match status" value="1"/>
</dbReference>
<feature type="domain" description="Calcineurin-like phosphoesterase" evidence="1">
    <location>
        <begin position="1"/>
        <end position="187"/>
    </location>
</feature>
<organism evidence="2 3">
    <name type="scientific">Acidianus manzaensis</name>
    <dbReference type="NCBI Taxonomy" id="282676"/>
    <lineage>
        <taxon>Archaea</taxon>
        <taxon>Thermoproteota</taxon>
        <taxon>Thermoprotei</taxon>
        <taxon>Sulfolobales</taxon>
        <taxon>Sulfolobaceae</taxon>
        <taxon>Acidianus</taxon>
    </lineage>
</organism>
<dbReference type="InterPro" id="IPR004843">
    <property type="entry name" value="Calcineurin-like_PHP"/>
</dbReference>
<gene>
    <name evidence="2" type="ORF">B6F84_01785</name>
</gene>
<evidence type="ECO:0000313" key="3">
    <source>
        <dbReference type="Proteomes" id="UP000193404"/>
    </source>
</evidence>
<dbReference type="Gene3D" id="3.60.21.10">
    <property type="match status" value="1"/>
</dbReference>
<sequence length="218" mass="25225">MLIAATSDIHSPRYLNEYFLALKYLPEKVDLILLAGDLADRGKFLHFDPVYNSLLNRADKIFAVFGNEDFVEEREQYKKSFPKITWLEDSKDQYKDIVIIGSEGVIRKPTPWQKLKGITEDFYRERKKKLEELLCSEKGKFVILLTHYAPTYKTVFGERKFAYPGLGDELIEESECKPSIAIHGHAHLSKRTFVTVENTKIYNVALPANKKFVVINVF</sequence>
<dbReference type="EMBL" id="CP020477">
    <property type="protein sequence ID" value="ARM74881.1"/>
    <property type="molecule type" value="Genomic_DNA"/>
</dbReference>
<dbReference type="GeneID" id="41589610"/>
<dbReference type="OrthoDB" id="15074at2157"/>
<name>A0A1W6JX53_9CREN</name>
<dbReference type="InterPro" id="IPR051158">
    <property type="entry name" value="Metallophosphoesterase_sf"/>
</dbReference>
<dbReference type="Proteomes" id="UP000193404">
    <property type="component" value="Chromosome"/>
</dbReference>
<protein>
    <submittedName>
        <fullName evidence="2">Metallophosphoesterase</fullName>
    </submittedName>
</protein>
<reference evidence="2 3" key="1">
    <citation type="submission" date="2017-03" db="EMBL/GenBank/DDBJ databases">
        <title>Sulfur activation and transportation mechanism of thermophilic Archaea Acidianus manzaensis YN-25.</title>
        <authorList>
            <person name="Ma Y."/>
            <person name="Yang Y."/>
            <person name="Xia J."/>
        </authorList>
    </citation>
    <scope>NUCLEOTIDE SEQUENCE [LARGE SCALE GENOMIC DNA]</scope>
    <source>
        <strain evidence="2 3">YN-25</strain>
    </source>
</reference>
<evidence type="ECO:0000313" key="2">
    <source>
        <dbReference type="EMBL" id="ARM74881.1"/>
    </source>
</evidence>